<evidence type="ECO:0000313" key="1">
    <source>
        <dbReference type="EMBL" id="MFD2907406.1"/>
    </source>
</evidence>
<accession>A0ABW5Z4L0</accession>
<gene>
    <name evidence="1" type="ORF">ACFSX9_01530</name>
</gene>
<sequence length="126" mass="14537">MNRIYLIAIILIQSITLFGQELSTSEKKYEFVNGKEKVTFEILTGNKYLEVNNQTQAKFKFENINPNNVSLAGKTIRILKGNSENELLIEMSPKKEDLEDGKLKIFLSYKSSNEFKNFELKIPVKI</sequence>
<dbReference type="RefSeq" id="WP_379803518.1">
    <property type="nucleotide sequence ID" value="NZ_JBHUOL010000004.1"/>
</dbReference>
<reference evidence="2" key="1">
    <citation type="journal article" date="2019" name="Int. J. Syst. Evol. Microbiol.">
        <title>The Global Catalogue of Microorganisms (GCM) 10K type strain sequencing project: providing services to taxonomists for standard genome sequencing and annotation.</title>
        <authorList>
            <consortium name="The Broad Institute Genomics Platform"/>
            <consortium name="The Broad Institute Genome Sequencing Center for Infectious Disease"/>
            <person name="Wu L."/>
            <person name="Ma J."/>
        </authorList>
    </citation>
    <scope>NUCLEOTIDE SEQUENCE [LARGE SCALE GENOMIC DNA]</scope>
    <source>
        <strain evidence="2">KCTC 52644</strain>
    </source>
</reference>
<organism evidence="1 2">
    <name type="scientific">Flavobacterium ardleyense</name>
    <dbReference type="NCBI Taxonomy" id="2038737"/>
    <lineage>
        <taxon>Bacteria</taxon>
        <taxon>Pseudomonadati</taxon>
        <taxon>Bacteroidota</taxon>
        <taxon>Flavobacteriia</taxon>
        <taxon>Flavobacteriales</taxon>
        <taxon>Flavobacteriaceae</taxon>
        <taxon>Flavobacterium</taxon>
    </lineage>
</organism>
<proteinExistence type="predicted"/>
<evidence type="ECO:0000313" key="2">
    <source>
        <dbReference type="Proteomes" id="UP001597549"/>
    </source>
</evidence>
<keyword evidence="2" id="KW-1185">Reference proteome</keyword>
<comment type="caution">
    <text evidence="1">The sequence shown here is derived from an EMBL/GenBank/DDBJ whole genome shotgun (WGS) entry which is preliminary data.</text>
</comment>
<dbReference type="EMBL" id="JBHUOL010000004">
    <property type="protein sequence ID" value="MFD2907406.1"/>
    <property type="molecule type" value="Genomic_DNA"/>
</dbReference>
<protein>
    <submittedName>
        <fullName evidence="1">Uncharacterized protein</fullName>
    </submittedName>
</protein>
<name>A0ABW5Z4L0_9FLAO</name>
<dbReference type="Proteomes" id="UP001597549">
    <property type="component" value="Unassembled WGS sequence"/>
</dbReference>